<sequence length="241" mass="27567">MRMREEDIKFTAFQAPNGLWECLVLPMGVCSAAATMHRLTSKIFRDLKHTKSFYDDIYIFTKSPKIEDHLDALRETLGILRNNKLYVKLSKCVFCADEIPCLGDFVGLKGVRMDPTSRKMKPAELNYATQQQELLAIVHALAAFRIYCLDKPPIVETDHKSLEGLFTQKMANRRLAPWYDILAEYQPAFSYLPGANNGIADALSRRPDLQPETKYLRHLDVASFSLLLQSSPPNNPERWDQ</sequence>
<keyword evidence="5" id="KW-0378">Hydrolase</keyword>
<dbReference type="GO" id="GO:0004519">
    <property type="term" value="F:endonuclease activity"/>
    <property type="evidence" value="ECO:0007669"/>
    <property type="project" value="UniProtKB-KW"/>
</dbReference>
<evidence type="ECO:0000256" key="4">
    <source>
        <dbReference type="ARBA" id="ARBA00022759"/>
    </source>
</evidence>
<dbReference type="GO" id="GO:0016787">
    <property type="term" value="F:hydrolase activity"/>
    <property type="evidence" value="ECO:0007669"/>
    <property type="project" value="UniProtKB-KW"/>
</dbReference>
<dbReference type="Gene3D" id="3.10.10.10">
    <property type="entry name" value="HIV Type 1 Reverse Transcriptase, subunit A, domain 1"/>
    <property type="match status" value="1"/>
</dbReference>
<keyword evidence="2" id="KW-0548">Nucleotidyltransferase</keyword>
<dbReference type="InterPro" id="IPR041373">
    <property type="entry name" value="RT_RNaseH"/>
</dbReference>
<accession>A0A329SJA7</accession>
<dbReference type="AlphaFoldDB" id="A0A329SJA7"/>
<dbReference type="Gene3D" id="3.30.70.270">
    <property type="match status" value="1"/>
</dbReference>
<keyword evidence="4" id="KW-0255">Endonuclease</keyword>
<comment type="caution">
    <text evidence="9">The sequence shown here is derived from an EMBL/GenBank/DDBJ whole genome shotgun (WGS) entry which is preliminary data.</text>
</comment>
<dbReference type="InterPro" id="IPR000477">
    <property type="entry name" value="RT_dom"/>
</dbReference>
<dbReference type="PANTHER" id="PTHR37984">
    <property type="entry name" value="PROTEIN CBG26694"/>
    <property type="match status" value="1"/>
</dbReference>
<feature type="domain" description="Reverse transcriptase" evidence="7">
    <location>
        <begin position="2"/>
        <end position="103"/>
    </location>
</feature>
<evidence type="ECO:0000256" key="6">
    <source>
        <dbReference type="ARBA" id="ARBA00022918"/>
    </source>
</evidence>
<evidence type="ECO:0000259" key="7">
    <source>
        <dbReference type="Pfam" id="PF00078"/>
    </source>
</evidence>
<keyword evidence="1" id="KW-0808">Transferase</keyword>
<organism evidence="9 10">
    <name type="scientific">Phytophthora cactorum</name>
    <dbReference type="NCBI Taxonomy" id="29920"/>
    <lineage>
        <taxon>Eukaryota</taxon>
        <taxon>Sar</taxon>
        <taxon>Stramenopiles</taxon>
        <taxon>Oomycota</taxon>
        <taxon>Peronosporomycetes</taxon>
        <taxon>Peronosporales</taxon>
        <taxon>Peronosporaceae</taxon>
        <taxon>Phytophthora</taxon>
    </lineage>
</organism>
<evidence type="ECO:0000256" key="1">
    <source>
        <dbReference type="ARBA" id="ARBA00022679"/>
    </source>
</evidence>
<feature type="domain" description="Reverse transcriptase RNase H-like" evidence="8">
    <location>
        <begin position="117"/>
        <end position="185"/>
    </location>
</feature>
<proteinExistence type="predicted"/>
<dbReference type="CDD" id="cd09274">
    <property type="entry name" value="RNase_HI_RT_Ty3"/>
    <property type="match status" value="1"/>
</dbReference>
<evidence type="ECO:0000313" key="10">
    <source>
        <dbReference type="Proteomes" id="UP000251314"/>
    </source>
</evidence>
<dbReference type="InterPro" id="IPR043128">
    <property type="entry name" value="Rev_trsase/Diguanyl_cyclase"/>
</dbReference>
<dbReference type="EMBL" id="MJFZ01000127">
    <property type="protein sequence ID" value="RAW36843.1"/>
    <property type="molecule type" value="Genomic_DNA"/>
</dbReference>
<dbReference type="SUPFAM" id="SSF56672">
    <property type="entry name" value="DNA/RNA polymerases"/>
    <property type="match status" value="1"/>
</dbReference>
<evidence type="ECO:0000256" key="5">
    <source>
        <dbReference type="ARBA" id="ARBA00022801"/>
    </source>
</evidence>
<dbReference type="CDD" id="cd01647">
    <property type="entry name" value="RT_LTR"/>
    <property type="match status" value="1"/>
</dbReference>
<dbReference type="Proteomes" id="UP000251314">
    <property type="component" value="Unassembled WGS sequence"/>
</dbReference>
<dbReference type="InterPro" id="IPR043502">
    <property type="entry name" value="DNA/RNA_pol_sf"/>
</dbReference>
<keyword evidence="10" id="KW-1185">Reference proteome</keyword>
<reference evidence="9 10" key="1">
    <citation type="submission" date="2018-01" db="EMBL/GenBank/DDBJ databases">
        <title>Draft genome of the strawberry crown rot pathogen Phytophthora cactorum.</title>
        <authorList>
            <person name="Armitage A.D."/>
            <person name="Lysoe E."/>
            <person name="Nellist C.F."/>
            <person name="Harrison R.J."/>
            <person name="Brurberg M.B."/>
        </authorList>
    </citation>
    <scope>NUCLEOTIDE SEQUENCE [LARGE SCALE GENOMIC DNA]</scope>
    <source>
        <strain evidence="9 10">10300</strain>
    </source>
</reference>
<dbReference type="PANTHER" id="PTHR37984:SF5">
    <property type="entry name" value="PROTEIN NYNRIN-LIKE"/>
    <property type="match status" value="1"/>
</dbReference>
<keyword evidence="3" id="KW-0540">Nuclease</keyword>
<evidence type="ECO:0000259" key="8">
    <source>
        <dbReference type="Pfam" id="PF17917"/>
    </source>
</evidence>
<protein>
    <recommendedName>
        <fullName evidence="11">Reverse transcriptase domain-containing protein</fullName>
    </recommendedName>
</protein>
<evidence type="ECO:0000256" key="3">
    <source>
        <dbReference type="ARBA" id="ARBA00022722"/>
    </source>
</evidence>
<dbReference type="Pfam" id="PF17917">
    <property type="entry name" value="RT_RNaseH"/>
    <property type="match status" value="1"/>
</dbReference>
<evidence type="ECO:0000313" key="9">
    <source>
        <dbReference type="EMBL" id="RAW36843.1"/>
    </source>
</evidence>
<dbReference type="GO" id="GO:0003964">
    <property type="term" value="F:RNA-directed DNA polymerase activity"/>
    <property type="evidence" value="ECO:0007669"/>
    <property type="project" value="UniProtKB-KW"/>
</dbReference>
<dbReference type="Pfam" id="PF00078">
    <property type="entry name" value="RVT_1"/>
    <property type="match status" value="1"/>
</dbReference>
<dbReference type="STRING" id="29920.A0A329SJA7"/>
<keyword evidence="6" id="KW-0695">RNA-directed DNA polymerase</keyword>
<dbReference type="InterPro" id="IPR050951">
    <property type="entry name" value="Retrovirus_Pol_polyprotein"/>
</dbReference>
<dbReference type="VEuPathDB" id="FungiDB:PC110_g6880"/>
<name>A0A329SJA7_9STRA</name>
<evidence type="ECO:0008006" key="11">
    <source>
        <dbReference type="Google" id="ProtNLM"/>
    </source>
</evidence>
<evidence type="ECO:0000256" key="2">
    <source>
        <dbReference type="ARBA" id="ARBA00022695"/>
    </source>
</evidence>
<gene>
    <name evidence="9" type="ORF">PC110_g6880</name>
</gene>
<dbReference type="OrthoDB" id="10055717at2759"/>